<feature type="region of interest" description="Disordered" evidence="1">
    <location>
        <begin position="13"/>
        <end position="38"/>
    </location>
</feature>
<evidence type="ECO:0000256" key="1">
    <source>
        <dbReference type="SAM" id="MobiDB-lite"/>
    </source>
</evidence>
<protein>
    <submittedName>
        <fullName evidence="2">Uncharacterized protein</fullName>
    </submittedName>
</protein>
<organism evidence="2 3">
    <name type="scientific">Cereibacter sphaeroides</name>
    <name type="common">Rhodobacter sphaeroides</name>
    <dbReference type="NCBI Taxonomy" id="1063"/>
    <lineage>
        <taxon>Bacteria</taxon>
        <taxon>Pseudomonadati</taxon>
        <taxon>Pseudomonadota</taxon>
        <taxon>Alphaproteobacteria</taxon>
        <taxon>Rhodobacterales</taxon>
        <taxon>Paracoccaceae</taxon>
        <taxon>Cereibacter</taxon>
    </lineage>
</organism>
<sequence>MYPAAPLALHQIASSSKTSGRVQDGATMSGKSPGKSSAKREAMTYRAFFAARWSRFVRENFDSPEHAAMTFGVDGSTARKWWDGSHSPSGFVVGLAYQNFPAEAATTLQAQE</sequence>
<proteinExistence type="predicted"/>
<accession>A0AAX1UET8</accession>
<dbReference type="Proteomes" id="UP000266305">
    <property type="component" value="Unassembled WGS sequence"/>
</dbReference>
<name>A0AAX1UET8_CERSP</name>
<evidence type="ECO:0000313" key="2">
    <source>
        <dbReference type="EMBL" id="RHZ90424.1"/>
    </source>
</evidence>
<reference evidence="2 3" key="1">
    <citation type="submission" date="2018-08" db="EMBL/GenBank/DDBJ databases">
        <title>Draft genome sequence of Rhodobacter sphaeroides FY.</title>
        <authorList>
            <person name="Rayyan A."/>
            <person name="Meyer T.E."/>
            <person name="Kyndt J.A."/>
        </authorList>
    </citation>
    <scope>NUCLEOTIDE SEQUENCE [LARGE SCALE GENOMIC DNA]</scope>
    <source>
        <strain evidence="2 3">FY</strain>
    </source>
</reference>
<dbReference type="EMBL" id="QWGP01000064">
    <property type="protein sequence ID" value="RHZ90424.1"/>
    <property type="molecule type" value="Genomic_DNA"/>
</dbReference>
<comment type="caution">
    <text evidence="2">The sequence shown here is derived from an EMBL/GenBank/DDBJ whole genome shotgun (WGS) entry which is preliminary data.</text>
</comment>
<dbReference type="AlphaFoldDB" id="A0AAX1UET8"/>
<gene>
    <name evidence="2" type="ORF">D1114_23330</name>
</gene>
<evidence type="ECO:0000313" key="3">
    <source>
        <dbReference type="Proteomes" id="UP000266305"/>
    </source>
</evidence>